<dbReference type="RefSeq" id="XP_001314921.1">
    <property type="nucleotide sequence ID" value="XM_001314886.1"/>
</dbReference>
<accession>A2EX99</accession>
<dbReference type="EMBL" id="DS113527">
    <property type="protein sequence ID" value="EAY02698.1"/>
    <property type="molecule type" value="Genomic_DNA"/>
</dbReference>
<dbReference type="SMR" id="A2EX99"/>
<name>A2EX99_TRIV3</name>
<reference evidence="2" key="2">
    <citation type="journal article" date="2007" name="Science">
        <title>Draft genome sequence of the sexually transmitted pathogen Trichomonas vaginalis.</title>
        <authorList>
            <person name="Carlton J.M."/>
            <person name="Hirt R.P."/>
            <person name="Silva J.C."/>
            <person name="Delcher A.L."/>
            <person name="Schatz M."/>
            <person name="Zhao Q."/>
            <person name="Wortman J.R."/>
            <person name="Bidwell S.L."/>
            <person name="Alsmark U.C.M."/>
            <person name="Besteiro S."/>
            <person name="Sicheritz-Ponten T."/>
            <person name="Noel C.J."/>
            <person name="Dacks J.B."/>
            <person name="Foster P.G."/>
            <person name="Simillion C."/>
            <person name="Van de Peer Y."/>
            <person name="Miranda-Saavedra D."/>
            <person name="Barton G.J."/>
            <person name="Westrop G.D."/>
            <person name="Mueller S."/>
            <person name="Dessi D."/>
            <person name="Fiori P.L."/>
            <person name="Ren Q."/>
            <person name="Paulsen I."/>
            <person name="Zhang H."/>
            <person name="Bastida-Corcuera F.D."/>
            <person name="Simoes-Barbosa A."/>
            <person name="Brown M.T."/>
            <person name="Hayes R.D."/>
            <person name="Mukherjee M."/>
            <person name="Okumura C.Y."/>
            <person name="Schneider R."/>
            <person name="Smith A.J."/>
            <person name="Vanacova S."/>
            <person name="Villalvazo M."/>
            <person name="Haas B.J."/>
            <person name="Pertea M."/>
            <person name="Feldblyum T.V."/>
            <person name="Utterback T.R."/>
            <person name="Shu C.L."/>
            <person name="Osoegawa K."/>
            <person name="de Jong P.J."/>
            <person name="Hrdy I."/>
            <person name="Horvathova L."/>
            <person name="Zubacova Z."/>
            <person name="Dolezal P."/>
            <person name="Malik S.B."/>
            <person name="Logsdon J.M. Jr."/>
            <person name="Henze K."/>
            <person name="Gupta A."/>
            <person name="Wang C.C."/>
            <person name="Dunne R.L."/>
            <person name="Upcroft J.A."/>
            <person name="Upcroft P."/>
            <person name="White O."/>
            <person name="Salzberg S.L."/>
            <person name="Tang P."/>
            <person name="Chiu C.-H."/>
            <person name="Lee Y.-S."/>
            <person name="Embley T.M."/>
            <person name="Coombs G.H."/>
            <person name="Mottram J.C."/>
            <person name="Tachezy J."/>
            <person name="Fraser-Liggett C.M."/>
            <person name="Johnson P.J."/>
        </authorList>
    </citation>
    <scope>NUCLEOTIDE SEQUENCE [LARGE SCALE GENOMIC DNA]</scope>
    <source>
        <strain evidence="2">G3</strain>
    </source>
</reference>
<keyword evidence="3" id="KW-1185">Reference proteome</keyword>
<proteinExistence type="predicted"/>
<dbReference type="AlphaFoldDB" id="A2EX99"/>
<organism evidence="2 3">
    <name type="scientific">Trichomonas vaginalis (strain ATCC PRA-98 / G3)</name>
    <dbReference type="NCBI Taxonomy" id="412133"/>
    <lineage>
        <taxon>Eukaryota</taxon>
        <taxon>Metamonada</taxon>
        <taxon>Parabasalia</taxon>
        <taxon>Trichomonadida</taxon>
        <taxon>Trichomonadidae</taxon>
        <taxon>Trichomonas</taxon>
    </lineage>
</organism>
<dbReference type="InterPro" id="IPR013780">
    <property type="entry name" value="Glyco_hydro_b"/>
</dbReference>
<evidence type="ECO:0000313" key="2">
    <source>
        <dbReference type="EMBL" id="EAY02698.1"/>
    </source>
</evidence>
<feature type="transmembrane region" description="Helical" evidence="1">
    <location>
        <begin position="116"/>
        <end position="138"/>
    </location>
</feature>
<sequence length="156" mass="17649">MKENIELLVAVDENEYAKGDLYLDDGISIHYKDRNEFNYVTFEYLNGKINIFVNNSMKSLTNKINSIKFYGVKDKKSILISGKKEINENIIKIEKLNYDITVDGVIGKKSVNAGLIVLYVILGVSGACIIGILIFVCIRKRFGDDRSEKIGYDNIP</sequence>
<dbReference type="VEuPathDB" id="TrichDB:TVAG_440770"/>
<protein>
    <submittedName>
        <fullName evidence="2">Uncharacterized protein</fullName>
    </submittedName>
</protein>
<dbReference type="Gene3D" id="2.60.40.1180">
    <property type="entry name" value="Golgi alpha-mannosidase II"/>
    <property type="match status" value="1"/>
</dbReference>
<dbReference type="VEuPathDB" id="TrichDB:TVAGG3_0767400"/>
<evidence type="ECO:0000256" key="1">
    <source>
        <dbReference type="SAM" id="Phobius"/>
    </source>
</evidence>
<dbReference type="Proteomes" id="UP000001542">
    <property type="component" value="Unassembled WGS sequence"/>
</dbReference>
<keyword evidence="1" id="KW-0812">Transmembrane</keyword>
<keyword evidence="1" id="KW-0472">Membrane</keyword>
<dbReference type="KEGG" id="tva:4760547"/>
<evidence type="ECO:0000313" key="3">
    <source>
        <dbReference type="Proteomes" id="UP000001542"/>
    </source>
</evidence>
<reference evidence="2" key="1">
    <citation type="submission" date="2006-10" db="EMBL/GenBank/DDBJ databases">
        <authorList>
            <person name="Amadeo P."/>
            <person name="Zhao Q."/>
            <person name="Wortman J."/>
            <person name="Fraser-Liggett C."/>
            <person name="Carlton J."/>
        </authorList>
    </citation>
    <scope>NUCLEOTIDE SEQUENCE</scope>
    <source>
        <strain evidence="2">G3</strain>
    </source>
</reference>
<gene>
    <name evidence="2" type="ORF">TVAG_440770</name>
</gene>
<dbReference type="OrthoDB" id="5839090at2759"/>
<dbReference type="InParanoid" id="A2EX99"/>
<keyword evidence="1" id="KW-1133">Transmembrane helix</keyword>